<keyword evidence="5" id="KW-0560">Oxidoreductase</keyword>
<feature type="compositionally biased region" description="Basic and acidic residues" evidence="7">
    <location>
        <begin position="2310"/>
        <end position="2321"/>
    </location>
</feature>
<evidence type="ECO:0000256" key="7">
    <source>
        <dbReference type="SAM" id="MobiDB-lite"/>
    </source>
</evidence>
<evidence type="ECO:0000313" key="8">
    <source>
        <dbReference type="EMBL" id="GBE62689.1"/>
    </source>
</evidence>
<dbReference type="RefSeq" id="XP_028868932.1">
    <property type="nucleotide sequence ID" value="XM_029013099.1"/>
</dbReference>
<dbReference type="GeneID" id="39876459"/>
<keyword evidence="3" id="KW-0274">FAD</keyword>
<gene>
    <name evidence="8" type="ORF">BOVATA_041820</name>
</gene>
<evidence type="ECO:0000256" key="3">
    <source>
        <dbReference type="ARBA" id="ARBA00022827"/>
    </source>
</evidence>
<feature type="region of interest" description="Disordered" evidence="7">
    <location>
        <begin position="2310"/>
        <end position="2329"/>
    </location>
</feature>
<proteinExistence type="predicted"/>
<dbReference type="Proteomes" id="UP000236319">
    <property type="component" value="Unassembled WGS sequence"/>
</dbReference>
<dbReference type="PANTHER" id="PTHR48467:SF1">
    <property type="entry name" value="GLUTAMATE SYNTHASE 1 [NADH], CHLOROPLASTIC-LIKE"/>
    <property type="match status" value="1"/>
</dbReference>
<keyword evidence="4" id="KW-0521">NADP</keyword>
<feature type="region of interest" description="Disordered" evidence="7">
    <location>
        <begin position="2522"/>
        <end position="2546"/>
    </location>
</feature>
<comment type="caution">
    <text evidence="8">The sequence shown here is derived from an EMBL/GenBank/DDBJ whole genome shotgun (WGS) entry which is preliminary data.</text>
</comment>
<keyword evidence="6" id="KW-0175">Coiled coil</keyword>
<protein>
    <submittedName>
        <fullName evidence="8">Ferredoxin-NADP(+) reductase</fullName>
    </submittedName>
</protein>
<dbReference type="InterPro" id="IPR055275">
    <property type="entry name" value="Ferredox_Rdtase"/>
</dbReference>
<dbReference type="OrthoDB" id="366145at2759"/>
<dbReference type="InterPro" id="IPR036188">
    <property type="entry name" value="FAD/NAD-bd_sf"/>
</dbReference>
<dbReference type="GO" id="GO:0016491">
    <property type="term" value="F:oxidoreductase activity"/>
    <property type="evidence" value="ECO:0007669"/>
    <property type="project" value="UniProtKB-KW"/>
</dbReference>
<dbReference type="EMBL" id="BDSA01000006">
    <property type="protein sequence ID" value="GBE62689.1"/>
    <property type="molecule type" value="Genomic_DNA"/>
</dbReference>
<keyword evidence="9" id="KW-1185">Reference proteome</keyword>
<evidence type="ECO:0000256" key="6">
    <source>
        <dbReference type="SAM" id="Coils"/>
    </source>
</evidence>
<feature type="coiled-coil region" evidence="6">
    <location>
        <begin position="2157"/>
        <end position="2184"/>
    </location>
</feature>
<reference evidence="8 9" key="1">
    <citation type="journal article" date="2017" name="BMC Genomics">
        <title>Whole-genome assembly of Babesia ovata and comparative genomics between closely related pathogens.</title>
        <authorList>
            <person name="Yamagishi J."/>
            <person name="Asada M."/>
            <person name="Hakimi H."/>
            <person name="Tanaka T.Q."/>
            <person name="Sugimoto C."/>
            <person name="Kawazu S."/>
        </authorList>
    </citation>
    <scope>NUCLEOTIDE SEQUENCE [LARGE SCALE GENOMIC DNA]</scope>
    <source>
        <strain evidence="8 9">Miyake</strain>
    </source>
</reference>
<evidence type="ECO:0000256" key="1">
    <source>
        <dbReference type="ARBA" id="ARBA00001974"/>
    </source>
</evidence>
<dbReference type="VEuPathDB" id="PiroplasmaDB:BOVATA_041820"/>
<evidence type="ECO:0000256" key="5">
    <source>
        <dbReference type="ARBA" id="ARBA00023002"/>
    </source>
</evidence>
<comment type="cofactor">
    <cofactor evidence="1">
        <name>FAD</name>
        <dbReference type="ChEBI" id="CHEBI:57692"/>
    </cofactor>
</comment>
<feature type="compositionally biased region" description="Polar residues" evidence="7">
    <location>
        <begin position="1033"/>
        <end position="1047"/>
    </location>
</feature>
<evidence type="ECO:0000256" key="4">
    <source>
        <dbReference type="ARBA" id="ARBA00022857"/>
    </source>
</evidence>
<organism evidence="8 9">
    <name type="scientific">Babesia ovata</name>
    <dbReference type="NCBI Taxonomy" id="189622"/>
    <lineage>
        <taxon>Eukaryota</taxon>
        <taxon>Sar</taxon>
        <taxon>Alveolata</taxon>
        <taxon>Apicomplexa</taxon>
        <taxon>Aconoidasida</taxon>
        <taxon>Piroplasmida</taxon>
        <taxon>Babesiidae</taxon>
        <taxon>Babesia</taxon>
    </lineage>
</organism>
<dbReference type="SUPFAM" id="SSF51905">
    <property type="entry name" value="FAD/NAD(P)-binding domain"/>
    <property type="match status" value="1"/>
</dbReference>
<name>A0A2H6KI85_9APIC</name>
<dbReference type="Gene3D" id="3.50.50.60">
    <property type="entry name" value="FAD/NAD(P)-binding domain"/>
    <property type="match status" value="1"/>
</dbReference>
<dbReference type="PANTHER" id="PTHR48467">
    <property type="entry name" value="GLUTAMATE SYNTHASE 1 [NADH], CHLOROPLASTIC-LIKE"/>
    <property type="match status" value="1"/>
</dbReference>
<feature type="region of interest" description="Disordered" evidence="7">
    <location>
        <begin position="1021"/>
        <end position="1050"/>
    </location>
</feature>
<evidence type="ECO:0000256" key="2">
    <source>
        <dbReference type="ARBA" id="ARBA00022630"/>
    </source>
</evidence>
<accession>A0A2H6KI85</accession>
<sequence>MEDHRLNDVIVSYSDPFNVWEEIKPNMHHILPLPVNVKKINGSNWNRHDIRFPGLDKELGENGTFYCRYVKADDTHPNDFRNANIHLHDDPFLHLYILPPMDVEFFKRNVKAQLKSFISPLKTKCLIIYGICNKENGDQQKANCKTIYKIRHMFQSLSLRQNRLCLVPMLELPMLNVQRTSMAEEDPERNEETFGTKNWENVGMMMSECISETVAARLSDIAAVIYKTNAHITCDRILLYESVLRIYGKCGFTLDAVDGYVELMRIVEADLKKTTTPKDFLCAPFVFYMETGYSVGNEASQFDIYQYLCCTAIRLLEPIKGVASLSRVCRIFVDCCMLMFMAVRRDLRTKHLLWLLALINRSLSYLQDSVISTSDQLGIIEKVTISSNNEPTFSKTSKLAKLRSAIKRKKGRKLQNDEPVEHSGHFTANLIAPDTNDAQKKHYQPSNSRVGVECAYNINNSKCVRRCIGLLYTFLYKTLKTLDSTPLIDDIPEIAHAPNDESPYKLYRIMVSEMWETVKLPDGRHRMMADAMENGALNFSHGDLPRFSNVMASLYDRESAVCSIEKDASQLGWYLRAFDKGDRKHVFAWFGPHEPNVHLSDPLDGVKTVLQANLDCLHNHPNMCLTPTQIEDEAVNDYLRVLSDAKLAIDSTRGYMQTYGQFLKHKTDICKIRLNVYSTDDRLEVNIRVRLREDQEQMIDEHPPTLFHECEELTLSDVTLHRGVNFYVLKHRFSKACNYTLDSVIISGETFKVVQRPCTPIPLAVLSGVVRALKAHSMVSSYKLSSLVLPPSFIRSDREDTVTLTARPCSDAITCSDSVLLTGVKNYIAFYLFGFTVGRICFHKSSLRYDIERFSLYSDEIKVSCDITNTEDGIVLNLTKGRASSHLICASVTVDSKFKEDKILQVVSVYNGRRLDFNLEFTIIPPFCREVVASDNALLQVVLGPTAPFYTEVESVVINGCPMVKDPTLLERGSDFCISIDENGGTTGTSYRSTAYNSHATLPTGKVHSVRDVQMPSVLQHTTAGPEERDFSSDNQRGTQHDTSSNGGCIAPISRGHKVIVSYRILRHKCIHHRTNVGCELEALSNVLEYHFSLPQLSGSDVTVEYNTPPFCFIGMLFEACVTIRSAKEVSFEYELESNDNWFVEGPVRGKNQVLRPIDSLQLRFKMMAVEGAGCGIIRLPSIRFWRLRAPLVHKEIFLLNNNNTKKDLLQGTDLGIDELMRYYHVCLLSCGAESPRPFPIPGDNCEGVFDSLDIIRSYNSHPDAPGCVQSYFRRLAKLGRRVTVGVIGNGNVALDVARILLTPVSFLENTEIDKTFLHNLRSVDIGAVAIIGRRGIFQSSFTNPELRKIAQTNFFSPVTCHDSVERSLVYQPPVLDRRMRRRLEFFNGIARDTIESVSSPRILQFKFFNTVNSIEGGNDSAINALVLDDNTLDDCLNAQITGKQTRLKSDMLIKCVGFQRSEDSDVLLRSVDLKRIFGCGWFATNGQGDLSATLAATVQLSRIVASLNFDFPVEDDILDLFIRDSRFSHVRHGPQVEFISDAKSGHSIHIEVSNAHNLLFVAQSKTVCIYRLTDFVSSVVANEPYDAHLLDRITFEDAIKRIRILCELHLIACQLPHKVVVYDFSMGHKRFESEFAVGPECVYWSGQRLLVRDSDAVLHMISMDGNKKTILKDCKSISPAGSDGFHVICRCNDTLSLQVFKDFPDPLNFITLQLPSFFEASQITDVVGSYVISGELVAIGLVIDIQDSLILLCHYTSSEATVVHWAFNELFLNVDDICPQIEFVWVNEWQCLFAWSNAATMVVVLSRHVKLVGDGKWHVVNMKEGYCLESVDIDCCPTDLVVCTSYRDKLYRKNASADAPLLTDPTVFVLAQGGSKIALHYADTWLIDKDLKEVEQLPRLSRDTDGSLFSSFVSSRSDGKNLANTKSTIHHTSEIPEDEHLDDMFACTKVEHTDSSCGQNSRTGITALAHPQDTNNFRKSDGLYKNPADGGLCRFTDSSISPNVASSQIGHGRQTQVCGPLSAVDELYHSSVKAYAQMPDENETNLERIRLLEMLCNCFHVFESRLGDLESTTCSEVATPLSVQMDDWASSLEDVNDIYNEIVRNVSGATHNYIHSSTAVVPDEIKSMYEETMQSYASKFRIHGAEVDLKDMEHHLNATKEVLISINDKLDAYENEISVAENNRLINHKAETETCRDSGVRQPTSESKMTDINDLIKNLKDVKIKHAPNPDMEYKEVKMKFNEYDALSKLKSNENICATSTLFTDKEHVRGCDLLYSKNDLETERFGLHPFSATNKTVGAPMETTTSDFRKEGNCYHSDRTTSSAAGAHSNDGIYTDAMQPTVQSSKMIANGNIECMSVGGDNTVADVSSLDASPSSIPDTTRVGIGTTVPTISSMPGDAILQLQTYTFGDSGDLATGTLSGACFAPAAAPSGPAPFAHFATNSPLSFADLALSKSAGKSMTNDIQKEPNQSFGERPLTGAMPSFTGIMGFTSGNFQANDTQNASPIFDYSSNALGSGFTSDDKAPIAKSGGDIWSSFRRSNPLD</sequence>
<evidence type="ECO:0000313" key="9">
    <source>
        <dbReference type="Proteomes" id="UP000236319"/>
    </source>
</evidence>
<keyword evidence="2" id="KW-0285">Flavoprotein</keyword>